<evidence type="ECO:0000256" key="4">
    <source>
        <dbReference type="ARBA" id="ARBA00022946"/>
    </source>
</evidence>
<evidence type="ECO:0000256" key="6">
    <source>
        <dbReference type="ARBA" id="ARBA00023136"/>
    </source>
</evidence>
<keyword evidence="5" id="KW-0496">Mitochondrion</keyword>
<dbReference type="STRING" id="73230.A0A2B7ZQF8"/>
<proteinExistence type="inferred from homology"/>
<organism evidence="7 8">
    <name type="scientific">[Emmonsia] crescens</name>
    <dbReference type="NCBI Taxonomy" id="73230"/>
    <lineage>
        <taxon>Eukaryota</taxon>
        <taxon>Fungi</taxon>
        <taxon>Dikarya</taxon>
        <taxon>Ascomycota</taxon>
        <taxon>Pezizomycotina</taxon>
        <taxon>Eurotiomycetes</taxon>
        <taxon>Eurotiomycetidae</taxon>
        <taxon>Onygenales</taxon>
        <taxon>Ajellomycetaceae</taxon>
        <taxon>Emergomyces</taxon>
    </lineage>
</organism>
<evidence type="ECO:0000256" key="2">
    <source>
        <dbReference type="ARBA" id="ARBA00006617"/>
    </source>
</evidence>
<name>A0A2B7ZQF8_9EURO</name>
<protein>
    <recommendedName>
        <fullName evidence="9">NAD(P)-binding domain-containing protein</fullName>
    </recommendedName>
</protein>
<dbReference type="AlphaFoldDB" id="A0A2B7ZQF8"/>
<evidence type="ECO:0000256" key="1">
    <source>
        <dbReference type="ARBA" id="ARBA00004450"/>
    </source>
</evidence>
<gene>
    <name evidence="7" type="ORF">GX50_01592</name>
</gene>
<comment type="subcellular location">
    <subcellularLocation>
        <location evidence="1">Mitochondrion outer membrane</location>
        <topology evidence="1">Peripheral membrane protein</topology>
    </subcellularLocation>
</comment>
<dbReference type="GO" id="GO:0005741">
    <property type="term" value="C:mitochondrial outer membrane"/>
    <property type="evidence" value="ECO:0007669"/>
    <property type="project" value="UniProtKB-SubCell"/>
</dbReference>
<dbReference type="PANTHER" id="PTHR14097">
    <property type="entry name" value="OXIDOREDUCTASE HTATIP2"/>
    <property type="match status" value="1"/>
</dbReference>
<dbReference type="VEuPathDB" id="FungiDB:EMCG_02377"/>
<evidence type="ECO:0000313" key="8">
    <source>
        <dbReference type="Proteomes" id="UP000226031"/>
    </source>
</evidence>
<dbReference type="Proteomes" id="UP000226031">
    <property type="component" value="Unassembled WGS sequence"/>
</dbReference>
<dbReference type="InterPro" id="IPR036291">
    <property type="entry name" value="NAD(P)-bd_dom_sf"/>
</dbReference>
<dbReference type="EMBL" id="PDND01000019">
    <property type="protein sequence ID" value="PGH35611.1"/>
    <property type="molecule type" value="Genomic_DNA"/>
</dbReference>
<dbReference type="SUPFAM" id="SSF51735">
    <property type="entry name" value="NAD(P)-binding Rossmann-fold domains"/>
    <property type="match status" value="1"/>
</dbReference>
<keyword evidence="4" id="KW-0809">Transit peptide</keyword>
<dbReference type="PANTHER" id="PTHR14097:SF7">
    <property type="entry name" value="OXIDOREDUCTASE HTATIP2"/>
    <property type="match status" value="1"/>
</dbReference>
<keyword evidence="8" id="KW-1185">Reference proteome</keyword>
<comment type="similarity">
    <text evidence="2">Belongs to the FMP52 family.</text>
</comment>
<dbReference type="FunFam" id="3.40.50.720:FF:000366">
    <property type="entry name" value="Protein FMP52, mitochondrial"/>
    <property type="match status" value="1"/>
</dbReference>
<sequence length="241" mass="25826">MASVALVGGTGLVGSHILTTLLPHPSITHIEFLARRPPPKSITDTNPSKLSVFTSQDPPATWASHLRTGTKPPAEIFFSTLATTRGTAGGLAAQRALEHDANVELARAAKEAGAKVYVFVSTWKANAASRLPYLKLKGDIEDSILALGFERTVILRPQIIAGQREERRLAEGVLTGIAGMAGWVSKPWLKDWWSQEAEEIAKAAVSAGVKAWKGEGEEKVVVLDGSDIVRLGRTEWKGDGS</sequence>
<comment type="caution">
    <text evidence="7">The sequence shown here is derived from an EMBL/GenBank/DDBJ whole genome shotgun (WGS) entry which is preliminary data.</text>
</comment>
<keyword evidence="3" id="KW-1000">Mitochondrion outer membrane</keyword>
<evidence type="ECO:0000313" key="7">
    <source>
        <dbReference type="EMBL" id="PGH35611.1"/>
    </source>
</evidence>
<evidence type="ECO:0000256" key="5">
    <source>
        <dbReference type="ARBA" id="ARBA00023128"/>
    </source>
</evidence>
<dbReference type="Gene3D" id="3.40.50.720">
    <property type="entry name" value="NAD(P)-binding Rossmann-like Domain"/>
    <property type="match status" value="1"/>
</dbReference>
<dbReference type="GO" id="GO:0051170">
    <property type="term" value="P:import into nucleus"/>
    <property type="evidence" value="ECO:0007669"/>
    <property type="project" value="TreeGrafter"/>
</dbReference>
<keyword evidence="6" id="KW-0472">Membrane</keyword>
<reference evidence="7 8" key="1">
    <citation type="submission" date="2017-10" db="EMBL/GenBank/DDBJ databases">
        <title>Comparative genomics in systemic dimorphic fungi from Ajellomycetaceae.</title>
        <authorList>
            <person name="Munoz J.F."/>
            <person name="Mcewen J.G."/>
            <person name="Clay O.K."/>
            <person name="Cuomo C.A."/>
        </authorList>
    </citation>
    <scope>NUCLEOTIDE SEQUENCE [LARGE SCALE GENOMIC DNA]</scope>
    <source>
        <strain evidence="7 8">UAMH4076</strain>
    </source>
</reference>
<evidence type="ECO:0000256" key="3">
    <source>
        <dbReference type="ARBA" id="ARBA00022787"/>
    </source>
</evidence>
<evidence type="ECO:0008006" key="9">
    <source>
        <dbReference type="Google" id="ProtNLM"/>
    </source>
</evidence>
<accession>A0A2B7ZQF8</accession>